<dbReference type="InterPro" id="IPR025351">
    <property type="entry name" value="Pvc16_N"/>
</dbReference>
<gene>
    <name evidence="2" type="ORF">BA890_07005</name>
</gene>
<proteinExistence type="predicted"/>
<dbReference type="AlphaFoldDB" id="A0AAN0Y1V3"/>
<protein>
    <recommendedName>
        <fullName evidence="1">Pvc16 N-terminal domain-containing protein</fullName>
    </recommendedName>
</protein>
<feature type="domain" description="Pvc16 N-terminal" evidence="1">
    <location>
        <begin position="9"/>
        <end position="175"/>
    </location>
</feature>
<organism evidence="2 3">
    <name type="scientific">Vibrio natriegens NBRC 15636 = ATCC 14048 = DSM 759</name>
    <dbReference type="NCBI Taxonomy" id="1219067"/>
    <lineage>
        <taxon>Bacteria</taxon>
        <taxon>Pseudomonadati</taxon>
        <taxon>Pseudomonadota</taxon>
        <taxon>Gammaproteobacteria</taxon>
        <taxon>Vibrionales</taxon>
        <taxon>Vibrionaceae</taxon>
        <taxon>Vibrio</taxon>
    </lineage>
</organism>
<keyword evidence="3" id="KW-1185">Reference proteome</keyword>
<dbReference type="EMBL" id="CP016345">
    <property type="protein sequence ID" value="ANQ12522.1"/>
    <property type="molecule type" value="Genomic_DNA"/>
</dbReference>
<name>A0AAN0Y1V3_VIBNA</name>
<accession>A0AAN0Y1V3</accession>
<sequence>MLDSCLEYLCERMNQSINSAFDLSDNLVIVASPSDINKQSNGSNENKVLIFISGLERDPFSKGGNIAAFQPTSRSAISNKPLFLAVSVVVAANFSASNYTDGLKILSHLLAFFNRNPLFNRQNSPDMPEFVEQIAMEMATLTEANLSHMWSMLGSHYLPSCVYQVRVAIPNSEAVLLQSGPLNFVKSNLQKREQ</sequence>
<dbReference type="KEGG" id="vna:PN96_06345"/>
<reference evidence="2 3" key="1">
    <citation type="submission" date="2016-07" db="EMBL/GenBank/DDBJ databases">
        <title>Developing Vibrio natriegens as a novel, fast-growing host for biotechnology.</title>
        <authorList>
            <person name="Weinstock M.T."/>
            <person name="Hesek E.D."/>
            <person name="Wilson C.M."/>
            <person name="Gibson D.G."/>
        </authorList>
    </citation>
    <scope>NUCLEOTIDE SEQUENCE [LARGE SCALE GENOMIC DNA]</scope>
    <source>
        <strain evidence="2 3">ATCC 14048</strain>
    </source>
</reference>
<evidence type="ECO:0000313" key="2">
    <source>
        <dbReference type="EMBL" id="ANQ12522.1"/>
    </source>
</evidence>
<evidence type="ECO:0000259" key="1">
    <source>
        <dbReference type="Pfam" id="PF14065"/>
    </source>
</evidence>
<evidence type="ECO:0000313" key="3">
    <source>
        <dbReference type="Proteomes" id="UP000092741"/>
    </source>
</evidence>
<dbReference type="GeneID" id="70912404"/>
<dbReference type="RefSeq" id="WP_020333200.1">
    <property type="nucleotide sequence ID" value="NZ_ATFJ01000003.1"/>
</dbReference>
<dbReference type="Proteomes" id="UP000092741">
    <property type="component" value="Chromosome 1"/>
</dbReference>
<dbReference type="Pfam" id="PF14065">
    <property type="entry name" value="Pvc16_N"/>
    <property type="match status" value="1"/>
</dbReference>